<evidence type="ECO:0000256" key="2">
    <source>
        <dbReference type="ARBA" id="ARBA00009864"/>
    </source>
</evidence>
<dbReference type="EMBL" id="JBJKBG010000009">
    <property type="protein sequence ID" value="KAL3721491.1"/>
    <property type="molecule type" value="Genomic_DNA"/>
</dbReference>
<evidence type="ECO:0000313" key="8">
    <source>
        <dbReference type="Proteomes" id="UP001634007"/>
    </source>
</evidence>
<dbReference type="InterPro" id="IPR059242">
    <property type="entry name" value="mS23_dom"/>
</dbReference>
<comment type="subcellular location">
    <subcellularLocation>
        <location evidence="1">Mitochondrion</location>
    </subcellularLocation>
</comment>
<keyword evidence="8" id="KW-1185">Reference proteome</keyword>
<evidence type="ECO:0000313" key="7">
    <source>
        <dbReference type="EMBL" id="KAL3721491.1"/>
    </source>
</evidence>
<comment type="similarity">
    <text evidence="2">Belongs to the mitochondrion-specific ribosomal protein mS23 family.</text>
</comment>
<evidence type="ECO:0000256" key="4">
    <source>
        <dbReference type="ARBA" id="ARBA00023128"/>
    </source>
</evidence>
<sequence>MSFMKGLAKAEPVWLKTMQAPPALFPRADEIKQIALPEDVYVKKFFQKYLDSKHEDAIKIFGFDPPSAHFFSQRVLELKESGVSEEEAMAVADIYDDEVQQVLCNALEEISSEKHYQEKCLSILVHALQSFEGDMSQGKHDADQSFLFSRYQLTVSSMVMASLPQCFPDILHWYFKRKLEEISTMMDDSPDKDDMDLDDKSTCVKAGEMDIDEGHHQGKFLDEVVKNIGKVVRDLRGLGFTSMTKDAYASAISCFERLKYII</sequence>
<evidence type="ECO:0000256" key="1">
    <source>
        <dbReference type="ARBA" id="ARBA00004173"/>
    </source>
</evidence>
<keyword evidence="4" id="KW-0496">Mitochondrion</keyword>
<dbReference type="AlphaFoldDB" id="A0ABD3J5K7"/>
<keyword evidence="3" id="KW-0689">Ribosomal protein</keyword>
<reference evidence="7 8" key="1">
    <citation type="submission" date="2024-11" db="EMBL/GenBank/DDBJ databases">
        <title>Chromosome-level genome assembly of Eucalyptus globulus Labill. provides insights into its genome evolution.</title>
        <authorList>
            <person name="Li X."/>
        </authorList>
    </citation>
    <scope>NUCLEOTIDE SEQUENCE [LARGE SCALE GENOMIC DNA]</scope>
    <source>
        <strain evidence="7">CL2024</strain>
        <tissue evidence="7">Fresh tender leaves</tissue>
    </source>
</reference>
<protein>
    <recommendedName>
        <fullName evidence="6">Small ribosomal subunit protein mS23</fullName>
    </recommendedName>
</protein>
<dbReference type="PANTHER" id="PTHR35693:SF1">
    <property type="entry name" value="EXPRESSED PROTEIN"/>
    <property type="match status" value="1"/>
</dbReference>
<gene>
    <name evidence="7" type="ORF">ACJRO7_033915</name>
</gene>
<proteinExistence type="inferred from homology"/>
<name>A0ABD3J5K7_EUCGL</name>
<keyword evidence="5" id="KW-0687">Ribonucleoprotein</keyword>
<comment type="caution">
    <text evidence="7">The sequence shown here is derived from an EMBL/GenBank/DDBJ whole genome shotgun (WGS) entry which is preliminary data.</text>
</comment>
<dbReference type="Proteomes" id="UP001634007">
    <property type="component" value="Unassembled WGS sequence"/>
</dbReference>
<evidence type="ECO:0000256" key="6">
    <source>
        <dbReference type="ARBA" id="ARBA00035137"/>
    </source>
</evidence>
<evidence type="ECO:0000256" key="5">
    <source>
        <dbReference type="ARBA" id="ARBA00023274"/>
    </source>
</evidence>
<accession>A0ABD3J5K7</accession>
<dbReference type="CDD" id="cd23701">
    <property type="entry name" value="At1g26750"/>
    <property type="match status" value="1"/>
</dbReference>
<evidence type="ECO:0000256" key="3">
    <source>
        <dbReference type="ARBA" id="ARBA00022980"/>
    </source>
</evidence>
<dbReference type="PANTHER" id="PTHR35693">
    <property type="entry name" value="EXPRESSED PROTEIN"/>
    <property type="match status" value="1"/>
</dbReference>
<organism evidence="7 8">
    <name type="scientific">Eucalyptus globulus</name>
    <name type="common">Tasmanian blue gum</name>
    <dbReference type="NCBI Taxonomy" id="34317"/>
    <lineage>
        <taxon>Eukaryota</taxon>
        <taxon>Viridiplantae</taxon>
        <taxon>Streptophyta</taxon>
        <taxon>Embryophyta</taxon>
        <taxon>Tracheophyta</taxon>
        <taxon>Spermatophyta</taxon>
        <taxon>Magnoliopsida</taxon>
        <taxon>eudicotyledons</taxon>
        <taxon>Gunneridae</taxon>
        <taxon>Pentapetalae</taxon>
        <taxon>rosids</taxon>
        <taxon>malvids</taxon>
        <taxon>Myrtales</taxon>
        <taxon>Myrtaceae</taxon>
        <taxon>Myrtoideae</taxon>
        <taxon>Eucalypteae</taxon>
        <taxon>Eucalyptus</taxon>
    </lineage>
</organism>